<dbReference type="Proteomes" id="UP000811609">
    <property type="component" value="Chromosome 11"/>
</dbReference>
<reference evidence="3" key="1">
    <citation type="submission" date="2020-12" db="EMBL/GenBank/DDBJ databases">
        <title>WGS assembly of Carya illinoinensis cv. Pawnee.</title>
        <authorList>
            <person name="Platts A."/>
            <person name="Shu S."/>
            <person name="Wright S."/>
            <person name="Barry K."/>
            <person name="Edger P."/>
            <person name="Pires J.C."/>
            <person name="Schmutz J."/>
        </authorList>
    </citation>
    <scope>NUCLEOTIDE SEQUENCE</scope>
    <source>
        <tissue evidence="3">Leaf</tissue>
    </source>
</reference>
<name>A0A8T1NZ73_CARIL</name>
<dbReference type="Pfam" id="PF03080">
    <property type="entry name" value="Neprosin"/>
    <property type="match status" value="1"/>
</dbReference>
<reference evidence="4" key="2">
    <citation type="submission" date="2021-01" db="EMBL/GenBank/DDBJ databases">
        <authorList>
            <person name="Lovell J.T."/>
            <person name="Bentley N."/>
            <person name="Bhattarai G."/>
            <person name="Jenkins J.W."/>
            <person name="Sreedasyam A."/>
            <person name="Alarcon Y."/>
            <person name="Bock C."/>
            <person name="Boston L."/>
            <person name="Carlson J."/>
            <person name="Cervantes K."/>
            <person name="Clermont K."/>
            <person name="Krom N."/>
            <person name="Kubenka K."/>
            <person name="Mamidi S."/>
            <person name="Mattison C."/>
            <person name="Monteros M."/>
            <person name="Pisani C."/>
            <person name="Plott C."/>
            <person name="Rajasekar S."/>
            <person name="Rhein H.S."/>
            <person name="Rohla C."/>
            <person name="Song M."/>
            <person name="Hilaire R.S."/>
            <person name="Shu S."/>
            <person name="Wells L."/>
            <person name="Wang X."/>
            <person name="Webber J."/>
            <person name="Heerema R.J."/>
            <person name="Klein P."/>
            <person name="Conner P."/>
            <person name="Grauke L."/>
            <person name="Grimwood J."/>
            <person name="Schmutz J."/>
            <person name="Randall J.J."/>
        </authorList>
    </citation>
    <scope>NUCLEOTIDE SEQUENCE</scope>
    <source>
        <tissue evidence="4">Leaf</tissue>
    </source>
</reference>
<dbReference type="EMBL" id="CM031835">
    <property type="protein sequence ID" value="KAG6687274.1"/>
    <property type="molecule type" value="Genomic_DNA"/>
</dbReference>
<dbReference type="InterPro" id="IPR053168">
    <property type="entry name" value="Glutamic_endopeptidase"/>
</dbReference>
<feature type="domain" description="Neprosin PEP catalytic" evidence="2">
    <location>
        <begin position="128"/>
        <end position="383"/>
    </location>
</feature>
<evidence type="ECO:0000313" key="5">
    <source>
        <dbReference type="Proteomes" id="UP000811609"/>
    </source>
</evidence>
<feature type="chain" id="PRO_5035819260" description="Neprosin PEP catalytic domain-containing protein" evidence="1">
    <location>
        <begin position="26"/>
        <end position="385"/>
    </location>
</feature>
<dbReference type="EMBL" id="CM031819">
    <property type="protein sequence ID" value="KAG6635755.1"/>
    <property type="molecule type" value="Genomic_DNA"/>
</dbReference>
<keyword evidence="1" id="KW-0732">Signal</keyword>
<dbReference type="PANTHER" id="PTHR31589:SF223">
    <property type="entry name" value="PROTEIN, PUTATIVE (DUF239)-RELATED"/>
    <property type="match status" value="1"/>
</dbReference>
<gene>
    <name evidence="3" type="ORF">CIPAW_11G064500</name>
    <name evidence="4" type="ORF">I3842_11G063100</name>
</gene>
<dbReference type="InterPro" id="IPR025521">
    <property type="entry name" value="Neprosin_propep"/>
</dbReference>
<dbReference type="Pfam" id="PF14365">
    <property type="entry name" value="Neprosin_AP"/>
    <property type="match status" value="1"/>
</dbReference>
<proteinExistence type="predicted"/>
<feature type="signal peptide" evidence="1">
    <location>
        <begin position="1"/>
        <end position="25"/>
    </location>
</feature>
<comment type="caution">
    <text evidence="3">The sequence shown here is derived from an EMBL/GenBank/DDBJ whole genome shotgun (WGS) entry which is preliminary data.</text>
</comment>
<dbReference type="Proteomes" id="UP000811246">
    <property type="component" value="Chromosome 11"/>
</dbReference>
<evidence type="ECO:0000313" key="4">
    <source>
        <dbReference type="EMBL" id="KAG6687274.1"/>
    </source>
</evidence>
<accession>A0A8T1NZ73</accession>
<evidence type="ECO:0000256" key="1">
    <source>
        <dbReference type="SAM" id="SignalP"/>
    </source>
</evidence>
<dbReference type="PROSITE" id="PS52045">
    <property type="entry name" value="NEPROSIN_PEP_CD"/>
    <property type="match status" value="1"/>
</dbReference>
<dbReference type="AlphaFoldDB" id="A0A8T1NZ73"/>
<dbReference type="PANTHER" id="PTHR31589">
    <property type="entry name" value="PROTEIN, PUTATIVE (DUF239)-RELATED-RELATED"/>
    <property type="match status" value="1"/>
</dbReference>
<organism evidence="3 5">
    <name type="scientific">Carya illinoinensis</name>
    <name type="common">Pecan</name>
    <dbReference type="NCBI Taxonomy" id="32201"/>
    <lineage>
        <taxon>Eukaryota</taxon>
        <taxon>Viridiplantae</taxon>
        <taxon>Streptophyta</taxon>
        <taxon>Embryophyta</taxon>
        <taxon>Tracheophyta</taxon>
        <taxon>Spermatophyta</taxon>
        <taxon>Magnoliopsida</taxon>
        <taxon>eudicotyledons</taxon>
        <taxon>Gunneridae</taxon>
        <taxon>Pentapetalae</taxon>
        <taxon>rosids</taxon>
        <taxon>fabids</taxon>
        <taxon>Fagales</taxon>
        <taxon>Juglandaceae</taxon>
        <taxon>Carya</taxon>
    </lineage>
</organism>
<protein>
    <recommendedName>
        <fullName evidence="2">Neprosin PEP catalytic domain-containing protein</fullName>
    </recommendedName>
</protein>
<dbReference type="InterPro" id="IPR004314">
    <property type="entry name" value="Neprosin"/>
</dbReference>
<evidence type="ECO:0000259" key="2">
    <source>
        <dbReference type="PROSITE" id="PS52045"/>
    </source>
</evidence>
<evidence type="ECO:0000313" key="3">
    <source>
        <dbReference type="EMBL" id="KAG6635755.1"/>
    </source>
</evidence>
<sequence>MASMVDVLLVLFVWFLLLNHNEVDANWGLSREEELRFKEQLTSLSTSAIKTIHEDGDIYDCIDFYKQPGFHHPFWKNTTFQMKRKLFMEGLRSKTDLPLNIGLKDEGCPYGTVPIRRIDKVEVNSDIEEEPGHHYAMLQTKPDRNRKIDGIESYFGTFNPKGIEGSQYSSFRMTLSNGDDSLKTGLTVNPLLFKDNKTRLFTHIVLNGRTQCFNQQCPGYIQLSSEIPLGWPVGRISVVGGLHYALKLRISKDYMSTGTNSRESVWLLQMDDDMLKVGLWPTKVFGRLHDLGNQADWGGEVYSPLDQPSPPMGTGIRPYGDVKYAAHSRLIGISYENSQSKFVNPSDAVLYESDPKSYSVFDSGYRTGYWGRLILYDGPGGIKSD</sequence>
<keyword evidence="5" id="KW-1185">Reference proteome</keyword>